<dbReference type="PANTHER" id="PTHR46383:SF2">
    <property type="entry name" value="AMINOTRANSFERASE"/>
    <property type="match status" value="1"/>
</dbReference>
<gene>
    <name evidence="7" type="ORF">EV199_5994</name>
</gene>
<keyword evidence="8" id="KW-1185">Reference proteome</keyword>
<dbReference type="GO" id="GO:0006520">
    <property type="term" value="P:amino acid metabolic process"/>
    <property type="evidence" value="ECO:0007669"/>
    <property type="project" value="InterPro"/>
</dbReference>
<evidence type="ECO:0000256" key="5">
    <source>
        <dbReference type="ARBA" id="ARBA00022898"/>
    </source>
</evidence>
<dbReference type="SUPFAM" id="SSF53383">
    <property type="entry name" value="PLP-dependent transferases"/>
    <property type="match status" value="1"/>
</dbReference>
<organism evidence="7 8">
    <name type="scientific">Pseudobacter ginsenosidimutans</name>
    <dbReference type="NCBI Taxonomy" id="661488"/>
    <lineage>
        <taxon>Bacteria</taxon>
        <taxon>Pseudomonadati</taxon>
        <taxon>Bacteroidota</taxon>
        <taxon>Chitinophagia</taxon>
        <taxon>Chitinophagales</taxon>
        <taxon>Chitinophagaceae</taxon>
        <taxon>Pseudobacter</taxon>
    </lineage>
</organism>
<evidence type="ECO:0000256" key="4">
    <source>
        <dbReference type="ARBA" id="ARBA00022679"/>
    </source>
</evidence>
<keyword evidence="4 7" id="KW-0808">Transferase</keyword>
<evidence type="ECO:0000256" key="2">
    <source>
        <dbReference type="ARBA" id="ARBA00007441"/>
    </source>
</evidence>
<proteinExistence type="inferred from homology"/>
<keyword evidence="3 7" id="KW-0032">Aminotransferase</keyword>
<evidence type="ECO:0000313" key="7">
    <source>
        <dbReference type="EMBL" id="RZS63896.1"/>
    </source>
</evidence>
<comment type="similarity">
    <text evidence="2">Belongs to the class-I pyridoxal-phosphate-dependent aminotransferase family.</text>
</comment>
<dbReference type="NCBIfam" id="NF005744">
    <property type="entry name" value="PRK07568.1"/>
    <property type="match status" value="1"/>
</dbReference>
<comment type="cofactor">
    <cofactor evidence="1">
        <name>pyridoxal 5'-phosphate</name>
        <dbReference type="ChEBI" id="CHEBI:597326"/>
    </cofactor>
</comment>
<name>A0A4Q7M7A9_9BACT</name>
<dbReference type="GO" id="GO:0030170">
    <property type="term" value="F:pyridoxal phosphate binding"/>
    <property type="evidence" value="ECO:0007669"/>
    <property type="project" value="InterPro"/>
</dbReference>
<evidence type="ECO:0000313" key="8">
    <source>
        <dbReference type="Proteomes" id="UP000293874"/>
    </source>
</evidence>
<evidence type="ECO:0000256" key="1">
    <source>
        <dbReference type="ARBA" id="ARBA00001933"/>
    </source>
</evidence>
<dbReference type="PANTHER" id="PTHR46383">
    <property type="entry name" value="ASPARTATE AMINOTRANSFERASE"/>
    <property type="match status" value="1"/>
</dbReference>
<dbReference type="InterPro" id="IPR004839">
    <property type="entry name" value="Aminotransferase_I/II_large"/>
</dbReference>
<protein>
    <submittedName>
        <fullName evidence="7">Aspartate aminotransferase</fullName>
    </submittedName>
</protein>
<sequence>MEDPAFFCVFPGKQITILPYLCRMLTISQRGNAMPPSPIRKLVPFAEAAKKKGTKVYHLNIGQPDIETPPQILDAVRHADFKVLEYSHSAGNESYRRKLVDYYKKVGIEVDHNQIIITTGGSEAIIFGFMACLDPGDEVIIPEPFYANYNGFAVEAEVVVKPITSSIETGFALPAISEFEKMITPRTKAIVICNPNNPTGYLYSQEEMDTLKQIVIKHNLFLFSDEAYREFAYDGKQISAMQLEGAEQNVILMDTISKRYSACGGRIGAFVTKNKQVLDAAMKFAQARLSPPSFAQILGEAAVDLPENYFDATRAEYLRRRDVLVKRLNAMDGVFCPNPGGAFYAMAKLPIDDSDKFCQWLLESFNHNNATVMLAPATGFYGTKGLGLNEVRLAYVLNVDDLNGAMDCLEAALKVYPGRTK</sequence>
<comment type="caution">
    <text evidence="7">The sequence shown here is derived from an EMBL/GenBank/DDBJ whole genome shotgun (WGS) entry which is preliminary data.</text>
</comment>
<dbReference type="Proteomes" id="UP000293874">
    <property type="component" value="Unassembled WGS sequence"/>
</dbReference>
<accession>A0A4Q7M7A9</accession>
<dbReference type="InterPro" id="IPR015422">
    <property type="entry name" value="PyrdxlP-dep_Trfase_small"/>
</dbReference>
<evidence type="ECO:0000259" key="6">
    <source>
        <dbReference type="Pfam" id="PF00155"/>
    </source>
</evidence>
<dbReference type="InterPro" id="IPR015421">
    <property type="entry name" value="PyrdxlP-dep_Trfase_major"/>
</dbReference>
<dbReference type="GO" id="GO:0008483">
    <property type="term" value="F:transaminase activity"/>
    <property type="evidence" value="ECO:0007669"/>
    <property type="project" value="UniProtKB-KW"/>
</dbReference>
<dbReference type="Gene3D" id="3.40.640.10">
    <property type="entry name" value="Type I PLP-dependent aspartate aminotransferase-like (Major domain)"/>
    <property type="match status" value="1"/>
</dbReference>
<dbReference type="EMBL" id="SGXA01000007">
    <property type="protein sequence ID" value="RZS63896.1"/>
    <property type="molecule type" value="Genomic_DNA"/>
</dbReference>
<dbReference type="Pfam" id="PF00155">
    <property type="entry name" value="Aminotran_1_2"/>
    <property type="match status" value="1"/>
</dbReference>
<feature type="domain" description="Aminotransferase class I/classII large" evidence="6">
    <location>
        <begin position="55"/>
        <end position="365"/>
    </location>
</feature>
<reference evidence="7 8" key="1">
    <citation type="submission" date="2019-02" db="EMBL/GenBank/DDBJ databases">
        <title>Genomic Encyclopedia of Type Strains, Phase IV (KMG-IV): sequencing the most valuable type-strain genomes for metagenomic binning, comparative biology and taxonomic classification.</title>
        <authorList>
            <person name="Goeker M."/>
        </authorList>
    </citation>
    <scope>NUCLEOTIDE SEQUENCE [LARGE SCALE GENOMIC DNA]</scope>
    <source>
        <strain evidence="7 8">DSM 18116</strain>
    </source>
</reference>
<dbReference type="InterPro" id="IPR050596">
    <property type="entry name" value="AspAT/PAT-like"/>
</dbReference>
<dbReference type="CDD" id="cd00609">
    <property type="entry name" value="AAT_like"/>
    <property type="match status" value="1"/>
</dbReference>
<dbReference type="Gene3D" id="3.90.1150.10">
    <property type="entry name" value="Aspartate Aminotransferase, domain 1"/>
    <property type="match status" value="1"/>
</dbReference>
<evidence type="ECO:0000256" key="3">
    <source>
        <dbReference type="ARBA" id="ARBA00022576"/>
    </source>
</evidence>
<keyword evidence="5" id="KW-0663">Pyridoxal phosphate</keyword>
<dbReference type="AlphaFoldDB" id="A0A4Q7M7A9"/>
<dbReference type="InterPro" id="IPR015424">
    <property type="entry name" value="PyrdxlP-dep_Trfase"/>
</dbReference>